<keyword evidence="2" id="KW-0677">Repeat</keyword>
<dbReference type="InterPro" id="IPR004087">
    <property type="entry name" value="KH_dom"/>
</dbReference>
<dbReference type="InterPro" id="IPR036612">
    <property type="entry name" value="KH_dom_type_1_sf"/>
</dbReference>
<keyword evidence="3" id="KW-0539">Nucleus</keyword>
<keyword evidence="4" id="KW-0694">RNA-binding</keyword>
<evidence type="ECO:0000259" key="6">
    <source>
        <dbReference type="SMART" id="SM00322"/>
    </source>
</evidence>
<dbReference type="Proteomes" id="UP001307889">
    <property type="component" value="Chromosome 11"/>
</dbReference>
<evidence type="ECO:0000313" key="7">
    <source>
        <dbReference type="EMBL" id="BET00348.1"/>
    </source>
</evidence>
<dbReference type="PANTHER" id="PTHR10288">
    <property type="entry name" value="KH DOMAIN CONTAINING RNA BINDING PROTEIN"/>
    <property type="match status" value="1"/>
</dbReference>
<dbReference type="CDD" id="cd22397">
    <property type="entry name" value="KH-I_FUBP_rpt2"/>
    <property type="match status" value="1"/>
</dbReference>
<dbReference type="Pfam" id="PF00013">
    <property type="entry name" value="KH_1"/>
    <property type="match status" value="3"/>
</dbReference>
<feature type="domain" description="K Homology" evidence="6">
    <location>
        <begin position="119"/>
        <end position="189"/>
    </location>
</feature>
<name>A0ABN7B7K0_9HEMI</name>
<feature type="compositionally biased region" description="Gly residues" evidence="5">
    <location>
        <begin position="409"/>
        <end position="444"/>
    </location>
</feature>
<feature type="region of interest" description="Disordered" evidence="5">
    <location>
        <begin position="303"/>
        <end position="336"/>
    </location>
</feature>
<feature type="domain" description="K Homology" evidence="6">
    <location>
        <begin position="229"/>
        <end position="300"/>
    </location>
</feature>
<dbReference type="PROSITE" id="PS50084">
    <property type="entry name" value="KH_TYPE_1"/>
    <property type="match status" value="3"/>
</dbReference>
<comment type="subcellular location">
    <subcellularLocation>
        <location evidence="1">Nucleus</location>
    </subcellularLocation>
</comment>
<dbReference type="InterPro" id="IPR004088">
    <property type="entry name" value="KH_dom_type_1"/>
</dbReference>
<feature type="compositionally biased region" description="Polar residues" evidence="5">
    <location>
        <begin position="573"/>
        <end position="584"/>
    </location>
</feature>
<feature type="domain" description="K Homology" evidence="6">
    <location>
        <begin position="336"/>
        <end position="407"/>
    </location>
</feature>
<dbReference type="Pfam" id="PF09005">
    <property type="entry name" value="FUBP_C"/>
    <property type="match status" value="2"/>
</dbReference>
<feature type="compositionally biased region" description="Gly residues" evidence="5">
    <location>
        <begin position="306"/>
        <end position="336"/>
    </location>
</feature>
<feature type="region of interest" description="Disordered" evidence="5">
    <location>
        <begin position="40"/>
        <end position="77"/>
    </location>
</feature>
<feature type="compositionally biased region" description="Basic and acidic residues" evidence="5">
    <location>
        <begin position="48"/>
        <end position="64"/>
    </location>
</feature>
<evidence type="ECO:0000256" key="4">
    <source>
        <dbReference type="PROSITE-ProRule" id="PRU00117"/>
    </source>
</evidence>
<proteinExistence type="predicted"/>
<feature type="region of interest" description="Disordered" evidence="5">
    <location>
        <begin position="1"/>
        <end position="26"/>
    </location>
</feature>
<organism evidence="7 8">
    <name type="scientific">Nesidiocoris tenuis</name>
    <dbReference type="NCBI Taxonomy" id="355587"/>
    <lineage>
        <taxon>Eukaryota</taxon>
        <taxon>Metazoa</taxon>
        <taxon>Ecdysozoa</taxon>
        <taxon>Arthropoda</taxon>
        <taxon>Hexapoda</taxon>
        <taxon>Insecta</taxon>
        <taxon>Pterygota</taxon>
        <taxon>Neoptera</taxon>
        <taxon>Paraneoptera</taxon>
        <taxon>Hemiptera</taxon>
        <taxon>Heteroptera</taxon>
        <taxon>Panheteroptera</taxon>
        <taxon>Cimicomorpha</taxon>
        <taxon>Miridae</taxon>
        <taxon>Dicyphina</taxon>
        <taxon>Nesidiocoris</taxon>
    </lineage>
</organism>
<sequence>MSDFANSLQQPQQSSNNSNFPHSTGFAAALERAKQIAAKITPAGAVDAKQKRPLDDSQEPEAKKLAPNSPNRSSVGGGGVGVLGLGLGGGAGGGGIAPPPSALMAGGGALMAAGGVSGPVSSEDIKVPDKMVGLIIGRGGEQITRLQSESGCKIQMAPDSGGLPDRICTLTGGSQAISRAKELINAIVHQRYKSEGPSMHEMGQMQPQHGGGGVGVGGGGGAGGPGGGNSSFVEVMIPGAKVGLVIGKGGETIKMLQEKSGAKMVVIQDGPNQEAEKPLRITGDPQKVEHARQLVYELLAEKEQRGGGGRGGAGGGGGRGGFGGGGRGGFNNRGGGGDESTFVVPAAKCGVIIGRGGETIKQINQTSGAHCELDRRPNDNPNEKIFIIRGSPQQIETAKQMIADKLGQAGAGGPGGPTNGQPGGFGGGGGGGGGGYPGQWGGPQGPAYHQPFHQQHMNPGAMGMPAQNAGQPDYSQQWIEYYRNLGMHQEADAIEQQTKAKQAAAAQGGAPGVGQVPGGLAQAAPSAAAPAPNAAAPGGGAQNGAPDYSAQWAQYYRSIGKIKEAELIEAQMKNKQQSASSAQPNAMVPSQSAAPAPPSGGPYQAYQAPTPYQAYQPTGYPAYGQPAGGYQYQQVQQAAPGSGEQ</sequence>
<gene>
    <name evidence="7" type="ORF">NTJ_13164</name>
</gene>
<reference evidence="7 8" key="1">
    <citation type="submission" date="2023-09" db="EMBL/GenBank/DDBJ databases">
        <title>Nesidiocoris tenuis whole genome shotgun sequence.</title>
        <authorList>
            <person name="Shibata T."/>
            <person name="Shimoda M."/>
            <person name="Kobayashi T."/>
            <person name="Uehara T."/>
        </authorList>
    </citation>
    <scope>NUCLEOTIDE SEQUENCE [LARGE SCALE GENOMIC DNA]</scope>
    <source>
        <strain evidence="7 8">Japan</strain>
    </source>
</reference>
<dbReference type="SMART" id="SM00322">
    <property type="entry name" value="KH"/>
    <property type="match status" value="3"/>
</dbReference>
<feature type="compositionally biased region" description="Low complexity" evidence="5">
    <location>
        <begin position="1"/>
        <end position="19"/>
    </location>
</feature>
<evidence type="ECO:0000256" key="1">
    <source>
        <dbReference type="ARBA" id="ARBA00004123"/>
    </source>
</evidence>
<dbReference type="CDD" id="cd22399">
    <property type="entry name" value="KH-I_FUBP_rpt4"/>
    <property type="match status" value="1"/>
</dbReference>
<dbReference type="Gene3D" id="3.30.1370.10">
    <property type="entry name" value="K Homology domain, type 1"/>
    <property type="match status" value="3"/>
</dbReference>
<accession>A0ABN7B7K0</accession>
<feature type="compositionally biased region" description="Low complexity" evidence="5">
    <location>
        <begin position="518"/>
        <end position="536"/>
    </location>
</feature>
<protein>
    <recommendedName>
        <fullName evidence="6">K Homology domain-containing protein</fullName>
    </recommendedName>
</protein>
<dbReference type="EMBL" id="AP028919">
    <property type="protein sequence ID" value="BET00348.1"/>
    <property type="molecule type" value="Genomic_DNA"/>
</dbReference>
<evidence type="ECO:0000256" key="2">
    <source>
        <dbReference type="ARBA" id="ARBA00022737"/>
    </source>
</evidence>
<feature type="region of interest" description="Disordered" evidence="5">
    <location>
        <begin position="516"/>
        <end position="543"/>
    </location>
</feature>
<keyword evidence="8" id="KW-1185">Reference proteome</keyword>
<dbReference type="SUPFAM" id="SSF54791">
    <property type="entry name" value="Eukaryotic type KH-domain (KH-domain type I)"/>
    <property type="match status" value="3"/>
</dbReference>
<dbReference type="InterPro" id="IPR015096">
    <property type="entry name" value="FUBP_C"/>
</dbReference>
<feature type="region of interest" description="Disordered" evidence="5">
    <location>
        <begin position="571"/>
        <end position="620"/>
    </location>
</feature>
<evidence type="ECO:0000256" key="3">
    <source>
        <dbReference type="ARBA" id="ARBA00023242"/>
    </source>
</evidence>
<dbReference type="CDD" id="cd22396">
    <property type="entry name" value="KH-I_FUBP_rpt1"/>
    <property type="match status" value="1"/>
</dbReference>
<evidence type="ECO:0000256" key="5">
    <source>
        <dbReference type="SAM" id="MobiDB-lite"/>
    </source>
</evidence>
<evidence type="ECO:0000313" key="8">
    <source>
        <dbReference type="Proteomes" id="UP001307889"/>
    </source>
</evidence>
<feature type="region of interest" description="Disordered" evidence="5">
    <location>
        <begin position="406"/>
        <end position="445"/>
    </location>
</feature>